<dbReference type="PANTHER" id="PTHR38107">
    <property type="match status" value="1"/>
</dbReference>
<dbReference type="InterPro" id="IPR002196">
    <property type="entry name" value="Glyco_hydro_24"/>
</dbReference>
<comment type="caution">
    <text evidence="4">The sequence shown here is derived from an EMBL/GenBank/DDBJ whole genome shotgun (WGS) entry which is preliminary data.</text>
</comment>
<dbReference type="EC" id="3.2.1.17" evidence="3"/>
<dbReference type="AlphaFoldDB" id="A0A433SDH3"/>
<keyword evidence="2 3" id="KW-0081">Bacteriolytic enzyme</keyword>
<dbReference type="Proteomes" id="UP000286947">
    <property type="component" value="Unassembled WGS sequence"/>
</dbReference>
<organism evidence="4 5">
    <name type="scientific">Saezia sanguinis</name>
    <dbReference type="NCBI Taxonomy" id="1965230"/>
    <lineage>
        <taxon>Bacteria</taxon>
        <taxon>Pseudomonadati</taxon>
        <taxon>Pseudomonadota</taxon>
        <taxon>Betaproteobacteria</taxon>
        <taxon>Burkholderiales</taxon>
        <taxon>Saeziaceae</taxon>
        <taxon>Saezia</taxon>
    </lineage>
</organism>
<sequence>MVLKSKKVIASVIAGLVALGGGYYMTQGAYDQGKVFEGYSETAYPDVVYGWALPTICRGHTKGVYRGQVATPEQCEQWYQEDMAEGQVIMRAAIGDEIFDSLTQGEKEGYGMFAHNTGYFKTQRTGQPTSMYTRLMNGDRVGACKALLMYNRANGKVLNGLTTRRQFEYQRCISELE</sequence>
<dbReference type="Gene3D" id="1.10.530.40">
    <property type="match status" value="1"/>
</dbReference>
<keyword evidence="3 4" id="KW-0378">Hydrolase</keyword>
<dbReference type="InterPro" id="IPR023346">
    <property type="entry name" value="Lysozyme-like_dom_sf"/>
</dbReference>
<evidence type="ECO:0000256" key="2">
    <source>
        <dbReference type="ARBA" id="ARBA00022638"/>
    </source>
</evidence>
<dbReference type="EMBL" id="PQSP01000004">
    <property type="protein sequence ID" value="RUS66674.1"/>
    <property type="molecule type" value="Genomic_DNA"/>
</dbReference>
<keyword evidence="3 4" id="KW-0326">Glycosidase</keyword>
<name>A0A433SDH3_9BURK</name>
<reference evidence="4 5" key="1">
    <citation type="submission" date="2018-01" db="EMBL/GenBank/DDBJ databases">
        <title>Saezia sanguinis gen. nov., sp. nov., in the order Burkholderiales isolated from human blood.</title>
        <authorList>
            <person name="Medina-Pascual M.J."/>
            <person name="Valdezate S."/>
            <person name="Monzon S."/>
            <person name="Cuesta I."/>
            <person name="Carrasco G."/>
            <person name="Villalon P."/>
            <person name="Saez-Nieto J.A."/>
        </authorList>
    </citation>
    <scope>NUCLEOTIDE SEQUENCE [LARGE SCALE GENOMIC DNA]</scope>
    <source>
        <strain evidence="4 5">CNM695-12</strain>
    </source>
</reference>
<comment type="similarity">
    <text evidence="3">Belongs to the glycosyl hydrolase 24 family.</text>
</comment>
<accession>A0A433SDH3</accession>
<dbReference type="GO" id="GO:0009253">
    <property type="term" value="P:peptidoglycan catabolic process"/>
    <property type="evidence" value="ECO:0007669"/>
    <property type="project" value="InterPro"/>
</dbReference>
<keyword evidence="5" id="KW-1185">Reference proteome</keyword>
<dbReference type="InterPro" id="IPR051018">
    <property type="entry name" value="Bacteriophage_GH24"/>
</dbReference>
<dbReference type="GO" id="GO:0016998">
    <property type="term" value="P:cell wall macromolecule catabolic process"/>
    <property type="evidence" value="ECO:0007669"/>
    <property type="project" value="InterPro"/>
</dbReference>
<evidence type="ECO:0000313" key="5">
    <source>
        <dbReference type="Proteomes" id="UP000286947"/>
    </source>
</evidence>
<dbReference type="GO" id="GO:0042742">
    <property type="term" value="P:defense response to bacterium"/>
    <property type="evidence" value="ECO:0007669"/>
    <property type="project" value="UniProtKB-KW"/>
</dbReference>
<keyword evidence="1 3" id="KW-0929">Antimicrobial</keyword>
<dbReference type="RefSeq" id="WP_126980150.1">
    <property type="nucleotide sequence ID" value="NZ_PQSP01000004.1"/>
</dbReference>
<dbReference type="InterPro" id="IPR023347">
    <property type="entry name" value="Lysozyme_dom_sf"/>
</dbReference>
<dbReference type="OrthoDB" id="5327667at2"/>
<comment type="catalytic activity">
    <reaction evidence="3">
        <text>Hydrolysis of (1-&gt;4)-beta-linkages between N-acetylmuramic acid and N-acetyl-D-glucosamine residues in a peptidoglycan and between N-acetyl-D-glucosamine residues in chitodextrins.</text>
        <dbReference type="EC" id="3.2.1.17"/>
    </reaction>
</comment>
<protein>
    <recommendedName>
        <fullName evidence="3">Lysozyme</fullName>
        <ecNumber evidence="3">3.2.1.17</ecNumber>
    </recommendedName>
</protein>
<evidence type="ECO:0000256" key="1">
    <source>
        <dbReference type="ARBA" id="ARBA00022529"/>
    </source>
</evidence>
<dbReference type="SUPFAM" id="SSF53955">
    <property type="entry name" value="Lysozyme-like"/>
    <property type="match status" value="1"/>
</dbReference>
<dbReference type="PANTHER" id="PTHR38107:SF3">
    <property type="entry name" value="LYSOZYME RRRD-RELATED"/>
    <property type="match status" value="1"/>
</dbReference>
<dbReference type="Pfam" id="PF00959">
    <property type="entry name" value="Phage_lysozyme"/>
    <property type="match status" value="1"/>
</dbReference>
<proteinExistence type="inferred from homology"/>
<evidence type="ECO:0000256" key="3">
    <source>
        <dbReference type="RuleBase" id="RU003788"/>
    </source>
</evidence>
<evidence type="ECO:0000313" key="4">
    <source>
        <dbReference type="EMBL" id="RUS66674.1"/>
    </source>
</evidence>
<dbReference type="GO" id="GO:0031640">
    <property type="term" value="P:killing of cells of another organism"/>
    <property type="evidence" value="ECO:0007669"/>
    <property type="project" value="UniProtKB-KW"/>
</dbReference>
<dbReference type="GO" id="GO:0003796">
    <property type="term" value="F:lysozyme activity"/>
    <property type="evidence" value="ECO:0007669"/>
    <property type="project" value="UniProtKB-EC"/>
</dbReference>
<gene>
    <name evidence="4" type="primary">rrrD</name>
    <name evidence="4" type="ORF">CUZ56_01955</name>
</gene>